<accession>G9ZDX0</accession>
<comment type="caution">
    <text evidence="1">The sequence shown here is derived from an EMBL/GenBank/DDBJ whole genome shotgun (WGS) entry which is preliminary data.</text>
</comment>
<evidence type="ECO:0000313" key="2">
    <source>
        <dbReference type="Proteomes" id="UP000004750"/>
    </source>
</evidence>
<organism evidence="1 2">
    <name type="scientific">Cardiobacterium valvarum F0432</name>
    <dbReference type="NCBI Taxonomy" id="797473"/>
    <lineage>
        <taxon>Bacteria</taxon>
        <taxon>Pseudomonadati</taxon>
        <taxon>Pseudomonadota</taxon>
        <taxon>Gammaproteobacteria</taxon>
        <taxon>Cardiobacteriales</taxon>
        <taxon>Cardiobacteriaceae</taxon>
        <taxon>Cardiobacterium</taxon>
    </lineage>
</organism>
<dbReference type="EMBL" id="AGCM01000049">
    <property type="protein sequence ID" value="EHM55089.1"/>
    <property type="molecule type" value="Genomic_DNA"/>
</dbReference>
<dbReference type="Proteomes" id="UP000004750">
    <property type="component" value="Unassembled WGS sequence"/>
</dbReference>
<sequence length="103" mass="11838">MRQTFAPVFRQQFAFLREDINIGHLVEGDDVGFQPLQDGVRLFRGAGMLLGDFHVRVFLLIQRVVLDKEFARDVVGGVEQLFISGKGRRALAERRRRGGFFSW</sequence>
<dbReference type="HOGENOM" id="CLU_2258657_0_0_6"/>
<reference evidence="1 2" key="1">
    <citation type="submission" date="2011-08" db="EMBL/GenBank/DDBJ databases">
        <authorList>
            <person name="Weinstock G."/>
            <person name="Sodergren E."/>
            <person name="Clifton S."/>
            <person name="Fulton L."/>
            <person name="Fulton B."/>
            <person name="Courtney L."/>
            <person name="Fronick C."/>
            <person name="Harrison M."/>
            <person name="Strong C."/>
            <person name="Farmer C."/>
            <person name="Delahaunty K."/>
            <person name="Markovic C."/>
            <person name="Hall O."/>
            <person name="Minx P."/>
            <person name="Tomlinson C."/>
            <person name="Mitreva M."/>
            <person name="Hou S."/>
            <person name="Chen J."/>
            <person name="Wollam A."/>
            <person name="Pepin K.H."/>
            <person name="Johnson M."/>
            <person name="Bhonagiri V."/>
            <person name="Zhang X."/>
            <person name="Suruliraj S."/>
            <person name="Warren W."/>
            <person name="Chinwalla A."/>
            <person name="Mardis E.R."/>
            <person name="Wilson R.K."/>
        </authorList>
    </citation>
    <scope>NUCLEOTIDE SEQUENCE [LARGE SCALE GENOMIC DNA]</scope>
    <source>
        <strain evidence="1 2">F0432</strain>
    </source>
</reference>
<name>G9ZDX0_9GAMM</name>
<gene>
    <name evidence="1" type="ORF">HMPREF9080_00954</name>
</gene>
<dbReference type="AlphaFoldDB" id="G9ZDX0"/>
<evidence type="ECO:0000313" key="1">
    <source>
        <dbReference type="EMBL" id="EHM55089.1"/>
    </source>
</evidence>
<proteinExistence type="predicted"/>
<dbReference type="STRING" id="797473.HMPREF9080_00954"/>
<protein>
    <submittedName>
        <fullName evidence="1">Uncharacterized protein</fullName>
    </submittedName>
</protein>